<feature type="transmembrane region" description="Helical" evidence="1">
    <location>
        <begin position="264"/>
        <end position="287"/>
    </location>
</feature>
<keyword evidence="3" id="KW-1185">Reference proteome</keyword>
<evidence type="ECO:0000256" key="1">
    <source>
        <dbReference type="SAM" id="Phobius"/>
    </source>
</evidence>
<evidence type="ECO:0000313" key="3">
    <source>
        <dbReference type="Proteomes" id="UP000483379"/>
    </source>
</evidence>
<proteinExistence type="predicted"/>
<feature type="transmembrane region" description="Helical" evidence="1">
    <location>
        <begin position="356"/>
        <end position="375"/>
    </location>
</feature>
<keyword evidence="1" id="KW-1133">Transmembrane helix</keyword>
<feature type="transmembrane region" description="Helical" evidence="1">
    <location>
        <begin position="328"/>
        <end position="350"/>
    </location>
</feature>
<dbReference type="Proteomes" id="UP000483379">
    <property type="component" value="Unassembled WGS sequence"/>
</dbReference>
<feature type="transmembrane region" description="Helical" evidence="1">
    <location>
        <begin position="112"/>
        <end position="130"/>
    </location>
</feature>
<reference evidence="2 3" key="1">
    <citation type="submission" date="2020-02" db="EMBL/GenBank/DDBJ databases">
        <title>Genome sequences of Thiorhodococcus mannitoliphagus and Thiorhodococcus minor, purple sulfur photosynthetic bacteria in the gammaproteobacterial family, Chromatiaceae.</title>
        <authorList>
            <person name="Aviles F.A."/>
            <person name="Meyer T.E."/>
            <person name="Kyndt J.A."/>
        </authorList>
    </citation>
    <scope>NUCLEOTIDE SEQUENCE [LARGE SCALE GENOMIC DNA]</scope>
    <source>
        <strain evidence="2 3">DSM 11518</strain>
    </source>
</reference>
<dbReference type="AlphaFoldDB" id="A0A6M0K2M0"/>
<feature type="transmembrane region" description="Helical" evidence="1">
    <location>
        <begin position="12"/>
        <end position="39"/>
    </location>
</feature>
<dbReference type="Pfam" id="PF05940">
    <property type="entry name" value="NnrS"/>
    <property type="match status" value="1"/>
</dbReference>
<feature type="transmembrane region" description="Helical" evidence="1">
    <location>
        <begin position="293"/>
        <end position="316"/>
    </location>
</feature>
<keyword evidence="1" id="KW-0812">Transmembrane</keyword>
<dbReference type="RefSeq" id="WP_164454015.1">
    <property type="nucleotide sequence ID" value="NZ_JAAIJQ010000054.1"/>
</dbReference>
<dbReference type="InterPro" id="IPR010266">
    <property type="entry name" value="NnrS"/>
</dbReference>
<feature type="transmembrane region" description="Helical" evidence="1">
    <location>
        <begin position="208"/>
        <end position="228"/>
    </location>
</feature>
<name>A0A6M0K2M0_9GAMM</name>
<accession>A0A6M0K2M0</accession>
<evidence type="ECO:0000313" key="2">
    <source>
        <dbReference type="EMBL" id="NEV63554.1"/>
    </source>
</evidence>
<feature type="transmembrane region" description="Helical" evidence="1">
    <location>
        <begin position="59"/>
        <end position="76"/>
    </location>
</feature>
<feature type="transmembrane region" description="Helical" evidence="1">
    <location>
        <begin position="88"/>
        <end position="106"/>
    </location>
</feature>
<gene>
    <name evidence="2" type="ORF">G3446_16940</name>
</gene>
<dbReference type="EMBL" id="JAAIJQ010000054">
    <property type="protein sequence ID" value="NEV63554.1"/>
    <property type="molecule type" value="Genomic_DNA"/>
</dbReference>
<protein>
    <submittedName>
        <fullName evidence="2">NnrS family protein</fullName>
    </submittedName>
</protein>
<feature type="transmembrane region" description="Helical" evidence="1">
    <location>
        <begin position="234"/>
        <end position="252"/>
    </location>
</feature>
<comment type="caution">
    <text evidence="2">The sequence shown here is derived from an EMBL/GenBank/DDBJ whole genome shotgun (WGS) entry which is preliminary data.</text>
</comment>
<sequence length="390" mass="41281">MVSTSRLQSIPVLALGFRAFFLAAGVAAILSVAVWLAILSGRWPQPSHLAGITWHAHEMLFGYLAAVIAGFLLTAVRNWTGMATASGAPLAALVGLWLAGRLAPWLGLPPLLVALIDLAFFPALALALWRPLWSGPNPVNRVFLAVFAGMTLAGAMVHLDALGLFAGGATRGHRLMLDLVVLVMLLVSGRVMPFFIKSGLTNARPQVFPILERLVFIVAAGLLVIDLVQPLSRVAGGLALTLGLLQLARLIGWHDRRVWTTPMLTVLYVGLLWLALGLILDGLPAFTAMAPRGALHALTIGAIGVVTLGMMSRVAVGHTGRPMQAAAPTLVAFVLINLAAALRGLAPLLLPAGYQLWLMAGGLCWILAFGLFLWVHAPMLLSPRADGRPG</sequence>
<keyword evidence="1" id="KW-0472">Membrane</keyword>
<feature type="transmembrane region" description="Helical" evidence="1">
    <location>
        <begin position="142"/>
        <end position="169"/>
    </location>
</feature>
<organism evidence="2 3">
    <name type="scientific">Thiorhodococcus minor</name>
    <dbReference type="NCBI Taxonomy" id="57489"/>
    <lineage>
        <taxon>Bacteria</taxon>
        <taxon>Pseudomonadati</taxon>
        <taxon>Pseudomonadota</taxon>
        <taxon>Gammaproteobacteria</taxon>
        <taxon>Chromatiales</taxon>
        <taxon>Chromatiaceae</taxon>
        <taxon>Thiorhodococcus</taxon>
    </lineage>
</organism>
<feature type="transmembrane region" description="Helical" evidence="1">
    <location>
        <begin position="175"/>
        <end position="196"/>
    </location>
</feature>